<dbReference type="OrthoDB" id="1018at2157"/>
<dbReference type="RefSeq" id="WP_013826875.1">
    <property type="nucleotide sequence ID" value="NC_015574.1"/>
</dbReference>
<dbReference type="Gene3D" id="3.40.50.150">
    <property type="entry name" value="Vaccinia Virus protein VP39"/>
    <property type="match status" value="1"/>
</dbReference>
<sequence length="215" mass="24038">MSNNTGLLPFNGHRIQGRSSESFIDAHDVISRLNLKGNEVFMDAGCGDGHAAMIAYDMLDDEATIYALDIYEPSIQDIKEDLKEKGITNVIPLQSDITEHIALEDDTVDMCLMINLFHGFVANDKCKENVTDTSSKVDEAITELKRIIKPGGKIAIMDFKKMKARHGPPFEARSSPKEIEEMFVKNGLKMVQLDNEVGEDLEQGCKSHYLVVFEK</sequence>
<dbReference type="GO" id="GO:0008168">
    <property type="term" value="F:methyltransferase activity"/>
    <property type="evidence" value="ECO:0007669"/>
    <property type="project" value="UniProtKB-KW"/>
</dbReference>
<keyword evidence="2" id="KW-0808">Transferase</keyword>
<evidence type="ECO:0000259" key="1">
    <source>
        <dbReference type="Pfam" id="PF13847"/>
    </source>
</evidence>
<evidence type="ECO:0000313" key="3">
    <source>
        <dbReference type="Proteomes" id="UP000009231"/>
    </source>
</evidence>
<dbReference type="InterPro" id="IPR029063">
    <property type="entry name" value="SAM-dependent_MTases_sf"/>
</dbReference>
<dbReference type="SUPFAM" id="SSF53335">
    <property type="entry name" value="S-adenosyl-L-methionine-dependent methyltransferases"/>
    <property type="match status" value="1"/>
</dbReference>
<dbReference type="Proteomes" id="UP000009231">
    <property type="component" value="Chromosome"/>
</dbReference>
<dbReference type="GO" id="GO:0032259">
    <property type="term" value="P:methylation"/>
    <property type="evidence" value="ECO:0007669"/>
    <property type="project" value="UniProtKB-KW"/>
</dbReference>
<keyword evidence="2" id="KW-0489">Methyltransferase</keyword>
<evidence type="ECO:0000313" key="2">
    <source>
        <dbReference type="EMBL" id="AEG19376.1"/>
    </source>
</evidence>
<dbReference type="CDD" id="cd02440">
    <property type="entry name" value="AdoMet_MTases"/>
    <property type="match status" value="1"/>
</dbReference>
<dbReference type="EMBL" id="CP002772">
    <property type="protein sequence ID" value="AEG19376.1"/>
    <property type="molecule type" value="Genomic_DNA"/>
</dbReference>
<dbReference type="HOGENOM" id="CLU_037990_16_1_2"/>
<protein>
    <submittedName>
        <fullName evidence="2">Methyltransferase type 11</fullName>
    </submittedName>
</protein>
<dbReference type="STRING" id="868131.MSWAN_2371"/>
<feature type="domain" description="Methyltransferase" evidence="1">
    <location>
        <begin position="36"/>
        <end position="163"/>
    </location>
</feature>
<dbReference type="KEGG" id="mew:MSWAN_2371"/>
<dbReference type="InterPro" id="IPR025714">
    <property type="entry name" value="Methyltranfer_dom"/>
</dbReference>
<dbReference type="AlphaFoldDB" id="F6D6E3"/>
<accession>F6D6E3</accession>
<gene>
    <name evidence="2" type="ordered locus">MSWAN_2371</name>
</gene>
<keyword evidence="3" id="KW-1185">Reference proteome</keyword>
<proteinExistence type="predicted"/>
<name>F6D6E3_METPW</name>
<dbReference type="eggNOG" id="arCOG02702">
    <property type="taxonomic scope" value="Archaea"/>
</dbReference>
<dbReference type="GeneID" id="10669900"/>
<reference evidence="2 3" key="1">
    <citation type="journal article" date="2014" name="Int. J. Syst. Evol. Microbiol.">
        <title>Methanobacterium paludis sp. nov. and a novel strain of Methanobacterium lacus isolated from northern peatlands.</title>
        <authorList>
            <person name="Cadillo-Quiroz H."/>
            <person name="Brauer S.L."/>
            <person name="Goodson N."/>
            <person name="Yavitt J.B."/>
            <person name="Zinder S.H."/>
        </authorList>
    </citation>
    <scope>NUCLEOTIDE SEQUENCE [LARGE SCALE GENOMIC DNA]</scope>
    <source>
        <strain evidence="3">DSM 25820 / JCM 18151 / SWAN1</strain>
    </source>
</reference>
<organism evidence="2 3">
    <name type="scientific">Methanobacterium paludis (strain DSM 25820 / JCM 18151 / SWAN1)</name>
    <dbReference type="NCBI Taxonomy" id="868131"/>
    <lineage>
        <taxon>Archaea</taxon>
        <taxon>Methanobacteriati</taxon>
        <taxon>Methanobacteriota</taxon>
        <taxon>Methanomada group</taxon>
        <taxon>Methanobacteria</taxon>
        <taxon>Methanobacteriales</taxon>
        <taxon>Methanobacteriaceae</taxon>
        <taxon>Methanobacterium</taxon>
    </lineage>
</organism>
<dbReference type="Pfam" id="PF13847">
    <property type="entry name" value="Methyltransf_31"/>
    <property type="match status" value="1"/>
</dbReference>